<comment type="subcellular location">
    <subcellularLocation>
        <location evidence="1 7">Cell membrane</location>
        <topology evidence="1 7">Multi-pass membrane protein</topology>
    </subcellularLocation>
</comment>
<protein>
    <submittedName>
        <fullName evidence="9">Carbohydrate ABC transporter permease</fullName>
    </submittedName>
</protein>
<evidence type="ECO:0000256" key="1">
    <source>
        <dbReference type="ARBA" id="ARBA00004651"/>
    </source>
</evidence>
<dbReference type="InterPro" id="IPR000515">
    <property type="entry name" value="MetI-like"/>
</dbReference>
<sequence length="272" mass="30611">MKRNKPKYIAILLGTLLAILWLSPFYLMIVNSFKTKKEIFTDTVALPDVFTFANYVEAFEGLDFIRTFFNSVLITAVAVVVIVIFSSMAAYALSRRGGKVSMIIFFLFVGAMLIPFQSVMIPLVTIFGKLEFLNRAGLIFMYLGFGASLSIFLYHGTLSGISKSLDEAATIDGASRLQVFWYIIFPMLKPVTVTVAILNVIWIWNDYLLPSLVINKPGMETIPLKMFFFFGEYTKQWHLALAGLTIAIIPVIIVYFFLQKQIIKGISEGSVK</sequence>
<evidence type="ECO:0000256" key="5">
    <source>
        <dbReference type="ARBA" id="ARBA00022989"/>
    </source>
</evidence>
<proteinExistence type="inferred from homology"/>
<keyword evidence="5 7" id="KW-1133">Transmembrane helix</keyword>
<keyword evidence="3" id="KW-1003">Cell membrane</keyword>
<evidence type="ECO:0000256" key="2">
    <source>
        <dbReference type="ARBA" id="ARBA00022448"/>
    </source>
</evidence>
<evidence type="ECO:0000256" key="6">
    <source>
        <dbReference type="ARBA" id="ARBA00023136"/>
    </source>
</evidence>
<evidence type="ECO:0000256" key="7">
    <source>
        <dbReference type="RuleBase" id="RU363032"/>
    </source>
</evidence>
<dbReference type="PANTHER" id="PTHR43744">
    <property type="entry name" value="ABC TRANSPORTER PERMEASE PROTEIN MG189-RELATED-RELATED"/>
    <property type="match status" value="1"/>
</dbReference>
<reference evidence="9 10" key="1">
    <citation type="submission" date="2024-08" db="EMBL/GenBank/DDBJ databases">
        <title>Two novel Cytobacillus novel species.</title>
        <authorList>
            <person name="Liu G."/>
        </authorList>
    </citation>
    <scope>NUCLEOTIDE SEQUENCE [LARGE SCALE GENOMIC DNA]</scope>
    <source>
        <strain evidence="9 10">FJAT-54145</strain>
    </source>
</reference>
<accession>A0ABW6KFR8</accession>
<dbReference type="SUPFAM" id="SSF161098">
    <property type="entry name" value="MetI-like"/>
    <property type="match status" value="1"/>
</dbReference>
<name>A0ABW6KFR8_9BACI</name>
<evidence type="ECO:0000313" key="10">
    <source>
        <dbReference type="Proteomes" id="UP001601059"/>
    </source>
</evidence>
<comment type="similarity">
    <text evidence="7">Belongs to the binding-protein-dependent transport system permease family.</text>
</comment>
<keyword evidence="2 7" id="KW-0813">Transport</keyword>
<dbReference type="PANTHER" id="PTHR43744:SF12">
    <property type="entry name" value="ABC TRANSPORTER PERMEASE PROTEIN MG189-RELATED"/>
    <property type="match status" value="1"/>
</dbReference>
<evidence type="ECO:0000256" key="4">
    <source>
        <dbReference type="ARBA" id="ARBA00022692"/>
    </source>
</evidence>
<dbReference type="RefSeq" id="WP_389363312.1">
    <property type="nucleotide sequence ID" value="NZ_JBIACK010000013.1"/>
</dbReference>
<evidence type="ECO:0000259" key="8">
    <source>
        <dbReference type="PROSITE" id="PS50928"/>
    </source>
</evidence>
<feature type="transmembrane region" description="Helical" evidence="7">
    <location>
        <begin position="139"/>
        <end position="158"/>
    </location>
</feature>
<dbReference type="InterPro" id="IPR035906">
    <property type="entry name" value="MetI-like_sf"/>
</dbReference>
<dbReference type="Pfam" id="PF00528">
    <property type="entry name" value="BPD_transp_1"/>
    <property type="match status" value="1"/>
</dbReference>
<keyword evidence="4 7" id="KW-0812">Transmembrane</keyword>
<keyword evidence="10" id="KW-1185">Reference proteome</keyword>
<comment type="caution">
    <text evidence="9">The sequence shown here is derived from an EMBL/GenBank/DDBJ whole genome shotgun (WGS) entry which is preliminary data.</text>
</comment>
<gene>
    <name evidence="9" type="ORF">ACFYKX_21090</name>
</gene>
<evidence type="ECO:0000256" key="3">
    <source>
        <dbReference type="ARBA" id="ARBA00022475"/>
    </source>
</evidence>
<feature type="domain" description="ABC transmembrane type-1" evidence="8">
    <location>
        <begin position="68"/>
        <end position="258"/>
    </location>
</feature>
<evidence type="ECO:0000313" key="9">
    <source>
        <dbReference type="EMBL" id="MFE8703079.1"/>
    </source>
</evidence>
<keyword evidence="6 7" id="KW-0472">Membrane</keyword>
<feature type="transmembrane region" description="Helical" evidence="7">
    <location>
        <begin position="237"/>
        <end position="258"/>
    </location>
</feature>
<feature type="transmembrane region" description="Helical" evidence="7">
    <location>
        <begin position="9"/>
        <end position="29"/>
    </location>
</feature>
<dbReference type="Proteomes" id="UP001601059">
    <property type="component" value="Unassembled WGS sequence"/>
</dbReference>
<dbReference type="EMBL" id="JBIACK010000013">
    <property type="protein sequence ID" value="MFE8703079.1"/>
    <property type="molecule type" value="Genomic_DNA"/>
</dbReference>
<organism evidence="9 10">
    <name type="scientific">Cytobacillus spartinae</name>
    <dbReference type="NCBI Taxonomy" id="3299023"/>
    <lineage>
        <taxon>Bacteria</taxon>
        <taxon>Bacillati</taxon>
        <taxon>Bacillota</taxon>
        <taxon>Bacilli</taxon>
        <taxon>Bacillales</taxon>
        <taxon>Bacillaceae</taxon>
        <taxon>Cytobacillus</taxon>
    </lineage>
</organism>
<feature type="transmembrane region" description="Helical" evidence="7">
    <location>
        <begin position="103"/>
        <end position="127"/>
    </location>
</feature>
<dbReference type="PROSITE" id="PS50928">
    <property type="entry name" value="ABC_TM1"/>
    <property type="match status" value="1"/>
</dbReference>
<feature type="transmembrane region" description="Helical" evidence="7">
    <location>
        <begin position="68"/>
        <end position="91"/>
    </location>
</feature>
<dbReference type="CDD" id="cd06261">
    <property type="entry name" value="TM_PBP2"/>
    <property type="match status" value="1"/>
</dbReference>
<dbReference type="Gene3D" id="1.10.3720.10">
    <property type="entry name" value="MetI-like"/>
    <property type="match status" value="1"/>
</dbReference>
<feature type="transmembrane region" description="Helical" evidence="7">
    <location>
        <begin position="179"/>
        <end position="204"/>
    </location>
</feature>